<feature type="region of interest" description="Disordered" evidence="2">
    <location>
        <begin position="23"/>
        <end position="47"/>
    </location>
</feature>
<dbReference type="InterPro" id="IPR029356">
    <property type="entry name" value="FAM53"/>
</dbReference>
<gene>
    <name evidence="3" type="ORF">PACLA_8A038146</name>
</gene>
<dbReference type="AlphaFoldDB" id="A0A6S7GGJ6"/>
<sequence length="376" mass="42483">MVTLITEKLQDQTLEEILTTETILGEQPRKNSKDRSNSDAVRRTSRLQQRRTLTNRTTTNDVCKPCMQDGSKLGELTSSFVTTRCHSYPPAKKRLCRSLSDPYKDYEGKESWNPEPSSIWTPVKPKRSDRTKVSGARSLEFGSRETFSWSTPPESPIPRPVSANSTLEDSKFFPLRLISEERDINQLETVVSFGQSGECGNLSSTMPRRSHSHPSFSHISNSGLKRRLSEIDIPRPALDFDKMKARSFSNKCVDKRSLKSPKYTSKRHPSVSPKNTSTSKQEKNMLTPTVPEDLGLSLLITPTASPTADVKTFEDFKGSRRKTQNKDENANRKSTSLTDCNYITTDCIMVDTELDIKLIEEDGTLNNPTHNTMYFT</sequence>
<organism evidence="3 4">
    <name type="scientific">Paramuricea clavata</name>
    <name type="common">Red gorgonian</name>
    <name type="synonym">Violescent sea-whip</name>
    <dbReference type="NCBI Taxonomy" id="317549"/>
    <lineage>
        <taxon>Eukaryota</taxon>
        <taxon>Metazoa</taxon>
        <taxon>Cnidaria</taxon>
        <taxon>Anthozoa</taxon>
        <taxon>Octocorallia</taxon>
        <taxon>Malacalcyonacea</taxon>
        <taxon>Plexauridae</taxon>
        <taxon>Paramuricea</taxon>
    </lineage>
</organism>
<feature type="compositionally biased region" description="Polar residues" evidence="2">
    <location>
        <begin position="272"/>
        <end position="286"/>
    </location>
</feature>
<feature type="compositionally biased region" description="Basic and acidic residues" evidence="2">
    <location>
        <begin position="27"/>
        <end position="42"/>
    </location>
</feature>
<dbReference type="EMBL" id="CACRXK020001353">
    <property type="protein sequence ID" value="CAB3988612.1"/>
    <property type="molecule type" value="Genomic_DNA"/>
</dbReference>
<feature type="compositionally biased region" description="Basic and acidic residues" evidence="2">
    <location>
        <begin position="311"/>
        <end position="331"/>
    </location>
</feature>
<dbReference type="PANTHER" id="PTHR28567">
    <property type="entry name" value="PROTEIN FAM53A-LIKE ISOFORM X1"/>
    <property type="match status" value="1"/>
</dbReference>
<evidence type="ECO:0000313" key="3">
    <source>
        <dbReference type="EMBL" id="CAB3988612.1"/>
    </source>
</evidence>
<dbReference type="GO" id="GO:0005634">
    <property type="term" value="C:nucleus"/>
    <property type="evidence" value="ECO:0007669"/>
    <property type="project" value="TreeGrafter"/>
</dbReference>
<evidence type="ECO:0000313" key="4">
    <source>
        <dbReference type="Proteomes" id="UP001152795"/>
    </source>
</evidence>
<reference evidence="3" key="1">
    <citation type="submission" date="2020-04" db="EMBL/GenBank/DDBJ databases">
        <authorList>
            <person name="Alioto T."/>
            <person name="Alioto T."/>
            <person name="Gomez Garrido J."/>
        </authorList>
    </citation>
    <scope>NUCLEOTIDE SEQUENCE</scope>
    <source>
        <strain evidence="3">A484AB</strain>
    </source>
</reference>
<dbReference type="Proteomes" id="UP001152795">
    <property type="component" value="Unassembled WGS sequence"/>
</dbReference>
<name>A0A6S7GGJ6_PARCT</name>
<dbReference type="OrthoDB" id="10026856at2759"/>
<proteinExistence type="inferred from homology"/>
<comment type="similarity">
    <text evidence="1">Belongs to the FAM53 family.</text>
</comment>
<evidence type="ECO:0000256" key="2">
    <source>
        <dbReference type="SAM" id="MobiDB-lite"/>
    </source>
</evidence>
<dbReference type="PANTHER" id="PTHR28567:SF3">
    <property type="entry name" value="PROTEIN FAM53A-LIKE ISOFORM X1"/>
    <property type="match status" value="1"/>
</dbReference>
<dbReference type="Pfam" id="PF15242">
    <property type="entry name" value="FAM53"/>
    <property type="match status" value="1"/>
</dbReference>
<dbReference type="GO" id="GO:0006606">
    <property type="term" value="P:protein import into nucleus"/>
    <property type="evidence" value="ECO:0007669"/>
    <property type="project" value="TreeGrafter"/>
</dbReference>
<feature type="region of interest" description="Disordered" evidence="2">
    <location>
        <begin position="256"/>
        <end position="286"/>
    </location>
</feature>
<protein>
    <submittedName>
        <fullName evidence="3">Uncharacterized protein</fullName>
    </submittedName>
</protein>
<evidence type="ECO:0000256" key="1">
    <source>
        <dbReference type="ARBA" id="ARBA00010984"/>
    </source>
</evidence>
<accession>A0A6S7GGJ6</accession>
<keyword evidence="4" id="KW-1185">Reference proteome</keyword>
<feature type="region of interest" description="Disordered" evidence="2">
    <location>
        <begin position="311"/>
        <end position="334"/>
    </location>
</feature>
<feature type="region of interest" description="Disordered" evidence="2">
    <location>
        <begin position="144"/>
        <end position="163"/>
    </location>
</feature>
<comment type="caution">
    <text evidence="3">The sequence shown here is derived from an EMBL/GenBank/DDBJ whole genome shotgun (WGS) entry which is preliminary data.</text>
</comment>